<reference evidence="2" key="1">
    <citation type="journal article" date="2019" name="bioRxiv">
        <title>The Genome of the Zebra Mussel, Dreissena polymorpha: A Resource for Invasive Species Research.</title>
        <authorList>
            <person name="McCartney M.A."/>
            <person name="Auch B."/>
            <person name="Kono T."/>
            <person name="Mallez S."/>
            <person name="Zhang Y."/>
            <person name="Obille A."/>
            <person name="Becker A."/>
            <person name="Abrahante J.E."/>
            <person name="Garbe J."/>
            <person name="Badalamenti J.P."/>
            <person name="Herman A."/>
            <person name="Mangelson H."/>
            <person name="Liachko I."/>
            <person name="Sullivan S."/>
            <person name="Sone E.D."/>
            <person name="Koren S."/>
            <person name="Silverstein K.A.T."/>
            <person name="Beckman K.B."/>
            <person name="Gohl D.M."/>
        </authorList>
    </citation>
    <scope>NUCLEOTIDE SEQUENCE</scope>
    <source>
        <strain evidence="2">Duluth1</strain>
        <tissue evidence="2">Whole animal</tissue>
    </source>
</reference>
<feature type="domain" description="Mab-21-like HhH/H2TH-like" evidence="1">
    <location>
        <begin position="243"/>
        <end position="313"/>
    </location>
</feature>
<dbReference type="Gene3D" id="1.10.1410.40">
    <property type="match status" value="1"/>
</dbReference>
<dbReference type="Proteomes" id="UP000828390">
    <property type="component" value="Unassembled WGS sequence"/>
</dbReference>
<dbReference type="AlphaFoldDB" id="A0A9D4MBK2"/>
<dbReference type="EMBL" id="JAIWYP010000002">
    <property type="protein sequence ID" value="KAH3874522.1"/>
    <property type="molecule type" value="Genomic_DNA"/>
</dbReference>
<organism evidence="2 3">
    <name type="scientific">Dreissena polymorpha</name>
    <name type="common">Zebra mussel</name>
    <name type="synonym">Mytilus polymorpha</name>
    <dbReference type="NCBI Taxonomy" id="45954"/>
    <lineage>
        <taxon>Eukaryota</taxon>
        <taxon>Metazoa</taxon>
        <taxon>Spiralia</taxon>
        <taxon>Lophotrochozoa</taxon>
        <taxon>Mollusca</taxon>
        <taxon>Bivalvia</taxon>
        <taxon>Autobranchia</taxon>
        <taxon>Heteroconchia</taxon>
        <taxon>Euheterodonta</taxon>
        <taxon>Imparidentia</taxon>
        <taxon>Neoheterodontei</taxon>
        <taxon>Myida</taxon>
        <taxon>Dreissenoidea</taxon>
        <taxon>Dreissenidae</taxon>
        <taxon>Dreissena</taxon>
    </lineage>
</organism>
<dbReference type="PANTHER" id="PTHR10656">
    <property type="entry name" value="CELL FATE DETERMINING PROTEIN MAB21-RELATED"/>
    <property type="match status" value="1"/>
</dbReference>
<evidence type="ECO:0000313" key="3">
    <source>
        <dbReference type="Proteomes" id="UP000828390"/>
    </source>
</evidence>
<gene>
    <name evidence="2" type="ORF">DPMN_037767</name>
</gene>
<dbReference type="Pfam" id="PF20266">
    <property type="entry name" value="Mab-21_C"/>
    <property type="match status" value="1"/>
</dbReference>
<accession>A0A9D4MBK2</accession>
<comment type="caution">
    <text evidence="2">The sequence shown here is derived from an EMBL/GenBank/DDBJ whole genome shotgun (WGS) entry which is preliminary data.</text>
</comment>
<reference evidence="2" key="2">
    <citation type="submission" date="2020-11" db="EMBL/GenBank/DDBJ databases">
        <authorList>
            <person name="McCartney M.A."/>
            <person name="Auch B."/>
            <person name="Kono T."/>
            <person name="Mallez S."/>
            <person name="Becker A."/>
            <person name="Gohl D.M."/>
            <person name="Silverstein K.A.T."/>
            <person name="Koren S."/>
            <person name="Bechman K.B."/>
            <person name="Herman A."/>
            <person name="Abrahante J.E."/>
            <person name="Garbe J."/>
        </authorList>
    </citation>
    <scope>NUCLEOTIDE SEQUENCE</scope>
    <source>
        <strain evidence="2">Duluth1</strain>
        <tissue evidence="2">Whole animal</tissue>
    </source>
</reference>
<dbReference type="SMART" id="SM01265">
    <property type="entry name" value="Mab-21"/>
    <property type="match status" value="1"/>
</dbReference>
<dbReference type="InterPro" id="IPR046906">
    <property type="entry name" value="Mab-21_HhH/H2TH-like"/>
</dbReference>
<sequence>MNSLGYGSHIRKARREVYDSIGSAHVFTTGSKAEGLTNYLESDMDIMTVLQDVMCLENDVSYDILPRKITVFTLNTGECYHGHCRLALERLGANIHTSVRNALCADEDGRALLCSDLYVNAYDELHVGVDPRNVRHERAGPSTPRSLIGAFNIDIVHSLYCYCPSILRKWAERRRHWPPPDVVHKIVSMGAFVTPVGFKGSEYKHVEWRICFNTGENYLVNCLNNTQVYIYVLLKMVIKEVLKPLKKELSSYTVKNIVLWIAENIPQELFNERTLLHWLREGLVELRSAILTENLSYYMITERNLMAACGLDETQKRTWIQMITDMIDEGPKVLRRIPKIRRAIISHPEPLMWYGKRRMEIELLVLKQLIKMIQHRAYNDVESDTMIQAINRRIHEILRSLKGCVGKEVWLIIRLIYLNI</sequence>
<evidence type="ECO:0000313" key="2">
    <source>
        <dbReference type="EMBL" id="KAH3874522.1"/>
    </source>
</evidence>
<dbReference type="PANTHER" id="PTHR10656:SF69">
    <property type="entry name" value="MAB-21-LIKE HHH_H2TH-LIKE DOMAIN-CONTAINING PROTEIN"/>
    <property type="match status" value="1"/>
</dbReference>
<proteinExistence type="predicted"/>
<protein>
    <recommendedName>
        <fullName evidence="1">Mab-21-like HhH/H2TH-like domain-containing protein</fullName>
    </recommendedName>
</protein>
<keyword evidence="3" id="KW-1185">Reference proteome</keyword>
<name>A0A9D4MBK2_DREPO</name>
<evidence type="ECO:0000259" key="1">
    <source>
        <dbReference type="Pfam" id="PF20266"/>
    </source>
</evidence>
<dbReference type="InterPro" id="IPR024810">
    <property type="entry name" value="MAB21L/cGLR"/>
</dbReference>